<evidence type="ECO:0000256" key="2">
    <source>
        <dbReference type="ARBA" id="ARBA00023219"/>
    </source>
</evidence>
<organism evidence="3 4">
    <name type="scientific">Hymenobacter busanensis</name>
    <dbReference type="NCBI Taxonomy" id="2607656"/>
    <lineage>
        <taxon>Bacteria</taxon>
        <taxon>Pseudomonadati</taxon>
        <taxon>Bacteroidota</taxon>
        <taxon>Cytophagia</taxon>
        <taxon>Cytophagales</taxon>
        <taxon>Hymenobacteraceae</taxon>
        <taxon>Hymenobacter</taxon>
    </lineage>
</organism>
<dbReference type="InterPro" id="IPR052404">
    <property type="entry name" value="SPP1-like_terminase"/>
</dbReference>
<keyword evidence="4" id="KW-1185">Reference proteome</keyword>
<dbReference type="InterPro" id="IPR005335">
    <property type="entry name" value="Terminase_ssu"/>
</dbReference>
<dbReference type="PANTHER" id="PTHR41328">
    <property type="entry name" value="TERMINASE SMALL SUBUNIT-RELATED"/>
    <property type="match status" value="1"/>
</dbReference>
<reference evidence="3 4" key="1">
    <citation type="submission" date="2019-09" db="EMBL/GenBank/DDBJ databases">
        <title>Genome sequence of Hymenobacter sp. M3.</title>
        <authorList>
            <person name="Srinivasan S."/>
        </authorList>
    </citation>
    <scope>NUCLEOTIDE SEQUENCE [LARGE SCALE GENOMIC DNA]</scope>
    <source>
        <strain evidence="3 4">M3</strain>
    </source>
</reference>
<dbReference type="Proteomes" id="UP000326380">
    <property type="component" value="Unassembled WGS sequence"/>
</dbReference>
<evidence type="ECO:0000256" key="1">
    <source>
        <dbReference type="ARBA" id="ARBA00022612"/>
    </source>
</evidence>
<name>A0AA88JZE1_9BACT</name>
<evidence type="ECO:0000313" key="4">
    <source>
        <dbReference type="Proteomes" id="UP000326380"/>
    </source>
</evidence>
<dbReference type="Pfam" id="PF03592">
    <property type="entry name" value="Terminase_2"/>
    <property type="match status" value="1"/>
</dbReference>
<dbReference type="AlphaFoldDB" id="A0AA88JZE1"/>
<proteinExistence type="predicted"/>
<keyword evidence="2" id="KW-0231">Viral genome packaging</keyword>
<dbReference type="RefSeq" id="WP_151078811.1">
    <property type="nucleotide sequence ID" value="NZ_VTWU01000003.1"/>
</dbReference>
<accession>A0AA88JZE1</accession>
<dbReference type="GO" id="GO:0051276">
    <property type="term" value="P:chromosome organization"/>
    <property type="evidence" value="ECO:0007669"/>
    <property type="project" value="InterPro"/>
</dbReference>
<keyword evidence="1" id="KW-1188">Viral release from host cell</keyword>
<evidence type="ECO:0000313" key="3">
    <source>
        <dbReference type="EMBL" id="KAA9333390.1"/>
    </source>
</evidence>
<gene>
    <name evidence="3" type="ORF">F0P96_10500</name>
</gene>
<dbReference type="Gene3D" id="1.10.10.1400">
    <property type="entry name" value="Terminase, small subunit, N-terminal DNA-binding domain, HTH motif"/>
    <property type="match status" value="1"/>
</dbReference>
<sequence>MSIEADDAVDEQGFTTKQQRFVEEYCVDGNATQAAKRAGYSPSTAYSIGSENLKKPEIKAAIAERLASLALGPAEVTKMTSEIAQSRLNDYMVIREVQGYEQVEQYVTVLISHARNEIKHLEAFIGRNKLTKESRKPFDEKIAALYEKIAEYEFEVDKWGDDVTRLVPGRPVVRRVAELDLVALAEAKDGGRIKSFKHTKEGVVVETYAADAALDKLARMHGLYEKDNKQLQPQRVVRRIGGKSPVAPDGTGA</sequence>
<dbReference type="InterPro" id="IPR038713">
    <property type="entry name" value="Terminase_Gp1_N_sf"/>
</dbReference>
<dbReference type="PANTHER" id="PTHR41328:SF2">
    <property type="entry name" value="TERMINASE SMALL SUBUNIT"/>
    <property type="match status" value="1"/>
</dbReference>
<dbReference type="EMBL" id="VTWU01000003">
    <property type="protein sequence ID" value="KAA9333390.1"/>
    <property type="molecule type" value="Genomic_DNA"/>
</dbReference>
<protein>
    <submittedName>
        <fullName evidence="3">Terminase small subunit</fullName>
    </submittedName>
</protein>
<comment type="caution">
    <text evidence="3">The sequence shown here is derived from an EMBL/GenBank/DDBJ whole genome shotgun (WGS) entry which is preliminary data.</text>
</comment>